<dbReference type="FunFam" id="2.170.190.11:FF:000001">
    <property type="entry name" value="Molybdopterin molybdenumtransferase"/>
    <property type="match status" value="1"/>
</dbReference>
<evidence type="ECO:0000256" key="3">
    <source>
        <dbReference type="ARBA" id="ARBA00013269"/>
    </source>
</evidence>
<evidence type="ECO:0000256" key="4">
    <source>
        <dbReference type="ARBA" id="ARBA00022505"/>
    </source>
</evidence>
<dbReference type="CDD" id="cd00887">
    <property type="entry name" value="MoeA"/>
    <property type="match status" value="1"/>
</dbReference>
<dbReference type="InterPro" id="IPR005110">
    <property type="entry name" value="MoeA_linker/N"/>
</dbReference>
<comment type="cofactor">
    <cofactor evidence="1">
        <name>Mg(2+)</name>
        <dbReference type="ChEBI" id="CHEBI:18420"/>
    </cofactor>
</comment>
<dbReference type="Gene3D" id="3.40.980.10">
    <property type="entry name" value="MoaB/Mog-like domain"/>
    <property type="match status" value="1"/>
</dbReference>
<keyword evidence="7" id="KW-0460">Magnesium</keyword>
<dbReference type="Gene3D" id="3.90.105.10">
    <property type="entry name" value="Molybdopterin biosynthesis moea protein, domain 2"/>
    <property type="match status" value="1"/>
</dbReference>
<dbReference type="InterPro" id="IPR036425">
    <property type="entry name" value="MoaB/Mog-like_dom_sf"/>
</dbReference>
<dbReference type="InterPro" id="IPR001453">
    <property type="entry name" value="MoaB/Mog_dom"/>
</dbReference>
<evidence type="ECO:0000256" key="8">
    <source>
        <dbReference type="ARBA" id="ARBA00023150"/>
    </source>
</evidence>
<reference evidence="11" key="1">
    <citation type="submission" date="2018-05" db="EMBL/GenBank/DDBJ databases">
        <authorList>
            <person name="Lanie J.A."/>
            <person name="Ng W.-L."/>
            <person name="Kazmierczak K.M."/>
            <person name="Andrzejewski T.M."/>
            <person name="Davidsen T.M."/>
            <person name="Wayne K.J."/>
            <person name="Tettelin H."/>
            <person name="Glass J.I."/>
            <person name="Rusch D."/>
            <person name="Podicherti R."/>
            <person name="Tsui H.-C.T."/>
            <person name="Winkler M.E."/>
        </authorList>
    </citation>
    <scope>NUCLEOTIDE SEQUENCE</scope>
</reference>
<dbReference type="InterPro" id="IPR036135">
    <property type="entry name" value="MoeA_linker/N_sf"/>
</dbReference>
<dbReference type="GO" id="GO:0046872">
    <property type="term" value="F:metal ion binding"/>
    <property type="evidence" value="ECO:0007669"/>
    <property type="project" value="UniProtKB-KW"/>
</dbReference>
<dbReference type="SMART" id="SM00852">
    <property type="entry name" value="MoCF_biosynth"/>
    <property type="match status" value="1"/>
</dbReference>
<dbReference type="Gene3D" id="2.40.340.10">
    <property type="entry name" value="MoeA, C-terminal, domain IV"/>
    <property type="match status" value="1"/>
</dbReference>
<evidence type="ECO:0000256" key="5">
    <source>
        <dbReference type="ARBA" id="ARBA00022679"/>
    </source>
</evidence>
<dbReference type="NCBIfam" id="TIGR00177">
    <property type="entry name" value="molyb_syn"/>
    <property type="match status" value="1"/>
</dbReference>
<dbReference type="EMBL" id="UINC01007340">
    <property type="protein sequence ID" value="SVA32775.1"/>
    <property type="molecule type" value="Genomic_DNA"/>
</dbReference>
<evidence type="ECO:0000256" key="2">
    <source>
        <dbReference type="ARBA" id="ARBA00005046"/>
    </source>
</evidence>
<dbReference type="FunFam" id="3.40.980.10:FF:000004">
    <property type="entry name" value="Molybdopterin molybdenumtransferase"/>
    <property type="match status" value="1"/>
</dbReference>
<dbReference type="InterPro" id="IPR005111">
    <property type="entry name" value="MoeA_C_domain_IV"/>
</dbReference>
<dbReference type="InterPro" id="IPR038987">
    <property type="entry name" value="MoeA-like"/>
</dbReference>
<comment type="catalytic activity">
    <reaction evidence="9">
        <text>adenylyl-molybdopterin + molybdate = Mo-molybdopterin + AMP + H(+)</text>
        <dbReference type="Rhea" id="RHEA:35047"/>
        <dbReference type="ChEBI" id="CHEBI:15378"/>
        <dbReference type="ChEBI" id="CHEBI:36264"/>
        <dbReference type="ChEBI" id="CHEBI:62727"/>
        <dbReference type="ChEBI" id="CHEBI:71302"/>
        <dbReference type="ChEBI" id="CHEBI:456215"/>
        <dbReference type="EC" id="2.10.1.1"/>
    </reaction>
</comment>
<evidence type="ECO:0000256" key="9">
    <source>
        <dbReference type="ARBA" id="ARBA00047317"/>
    </source>
</evidence>
<dbReference type="Gene3D" id="2.170.190.11">
    <property type="entry name" value="Molybdopterin biosynthesis moea protein, domain 3"/>
    <property type="match status" value="1"/>
</dbReference>
<dbReference type="NCBIfam" id="NF045515">
    <property type="entry name" value="Glp_gephyrin"/>
    <property type="match status" value="1"/>
</dbReference>
<dbReference type="UniPathway" id="UPA00344"/>
<evidence type="ECO:0000256" key="7">
    <source>
        <dbReference type="ARBA" id="ARBA00022842"/>
    </source>
</evidence>
<dbReference type="PANTHER" id="PTHR10192:SF5">
    <property type="entry name" value="GEPHYRIN"/>
    <property type="match status" value="1"/>
</dbReference>
<dbReference type="Pfam" id="PF03454">
    <property type="entry name" value="MoeA_C"/>
    <property type="match status" value="1"/>
</dbReference>
<dbReference type="AlphaFoldDB" id="A0A381UXC8"/>
<organism evidence="11">
    <name type="scientific">marine metagenome</name>
    <dbReference type="NCBI Taxonomy" id="408172"/>
    <lineage>
        <taxon>unclassified sequences</taxon>
        <taxon>metagenomes</taxon>
        <taxon>ecological metagenomes</taxon>
    </lineage>
</organism>
<gene>
    <name evidence="11" type="ORF">METZ01_LOCUS85629</name>
</gene>
<dbReference type="InterPro" id="IPR036688">
    <property type="entry name" value="MoeA_C_domain_IV_sf"/>
</dbReference>
<keyword evidence="5" id="KW-0808">Transferase</keyword>
<accession>A0A381UXC8</accession>
<evidence type="ECO:0000256" key="6">
    <source>
        <dbReference type="ARBA" id="ARBA00022723"/>
    </source>
</evidence>
<keyword evidence="6" id="KW-0479">Metal-binding</keyword>
<dbReference type="SUPFAM" id="SSF63882">
    <property type="entry name" value="MoeA N-terminal region -like"/>
    <property type="match status" value="1"/>
</dbReference>
<evidence type="ECO:0000256" key="1">
    <source>
        <dbReference type="ARBA" id="ARBA00001946"/>
    </source>
</evidence>
<dbReference type="PANTHER" id="PTHR10192">
    <property type="entry name" value="MOLYBDOPTERIN BIOSYNTHESIS PROTEIN"/>
    <property type="match status" value="1"/>
</dbReference>
<dbReference type="GO" id="GO:0006777">
    <property type="term" value="P:Mo-molybdopterin cofactor biosynthetic process"/>
    <property type="evidence" value="ECO:0007669"/>
    <property type="project" value="UniProtKB-KW"/>
</dbReference>
<dbReference type="GO" id="GO:0061599">
    <property type="term" value="F:molybdopterin molybdotransferase activity"/>
    <property type="evidence" value="ECO:0007669"/>
    <property type="project" value="UniProtKB-EC"/>
</dbReference>
<name>A0A381UXC8_9ZZZZ</name>
<dbReference type="EC" id="2.10.1.1" evidence="3"/>
<dbReference type="Pfam" id="PF03453">
    <property type="entry name" value="MoeA_N"/>
    <property type="match status" value="1"/>
</dbReference>
<proteinExistence type="predicted"/>
<feature type="domain" description="MoaB/Mog" evidence="10">
    <location>
        <begin position="207"/>
        <end position="348"/>
    </location>
</feature>
<evidence type="ECO:0000259" key="10">
    <source>
        <dbReference type="SMART" id="SM00852"/>
    </source>
</evidence>
<sequence length="440" mass="47230">MPRNSNEHHDRPHRHHYDAEMLSVEEARERILSYFTRLSVECTPLLDSLGQVLGEKVVAPFDVPQLANSAMDGYAVFSADTTGATKNTPSVLQVIGVVAAGQIAERPLEPGTAIRIMTGAPVPQNADAVVPFEDTDELERGETAKPDDTVALYVEAAPNENIRQAGEDVRYGENVFHAGQILGAGEVGVIASLGRSGIEAVRRPVVAIVSTGDELLQPGEKYTAGKIYNSNAYSIAAMVTKYGGIPRVQGIAKDTVESLETALDGALTADLVVTSAGVSKGDYDVVKDVLASKGEIALWSVRMRPAKPLAFGLLDRKDGTRVPHLGLPGNPVSAMVAFEQFGRPAMRLMMGKPQVEKPSIDVVMDDPINNYDGRRVYARVHVYTDDSGIYRAKLTGSQSSGVLSSMAIANGLAICPDDIGMIDVDEIAKVEMLDWPDDIF</sequence>
<dbReference type="SUPFAM" id="SSF53218">
    <property type="entry name" value="Molybdenum cofactor biosynthesis proteins"/>
    <property type="match status" value="1"/>
</dbReference>
<dbReference type="GO" id="GO:0005829">
    <property type="term" value="C:cytosol"/>
    <property type="evidence" value="ECO:0007669"/>
    <property type="project" value="TreeGrafter"/>
</dbReference>
<keyword evidence="8" id="KW-0501">Molybdenum cofactor biosynthesis</keyword>
<dbReference type="SUPFAM" id="SSF63867">
    <property type="entry name" value="MoeA C-terminal domain-like"/>
    <property type="match status" value="1"/>
</dbReference>
<dbReference type="Pfam" id="PF00994">
    <property type="entry name" value="MoCF_biosynth"/>
    <property type="match status" value="1"/>
</dbReference>
<comment type="pathway">
    <text evidence="2">Cofactor biosynthesis; molybdopterin biosynthesis.</text>
</comment>
<evidence type="ECO:0000313" key="11">
    <source>
        <dbReference type="EMBL" id="SVA32775.1"/>
    </source>
</evidence>
<protein>
    <recommendedName>
        <fullName evidence="3">molybdopterin molybdotransferase</fullName>
        <ecNumber evidence="3">2.10.1.1</ecNumber>
    </recommendedName>
</protein>
<keyword evidence="4" id="KW-0500">Molybdenum</keyword>